<feature type="region of interest" description="Disordered" evidence="1">
    <location>
        <begin position="96"/>
        <end position="129"/>
    </location>
</feature>
<sequence length="289" mass="32429">MACTHKALLSAYQDCISTKRMSATEDDPVVSVLPIHLSTALFPNIHLHQFPLLTRPLQVPPSAAQSGKKVRARLKHKAARLEVHVPVDTRPEVWNKERGQELGQARTTDDSEKDMDSKKEKAPVADQHLSEVRLRSEQIPNKGAYMLGIVRDGHIHLHPISQTHQLRPTLTYMDVHLRKSRRSRVGVDDDSDSDDGPPPDPDDPNPPAPVKKRTKSSDGRGERSGLTVARREMLHAMREEEEEPWQDFEYHDGETEEAAEAFNAIFSKSDDKLACTSDLASFFKNISGL</sequence>
<proteinExistence type="predicted"/>
<protein>
    <recommendedName>
        <fullName evidence="4">DNA-directed RNA polymerase III subunit Rpc5</fullName>
    </recommendedName>
</protein>
<feature type="compositionally biased region" description="Acidic residues" evidence="1">
    <location>
        <begin position="188"/>
        <end position="203"/>
    </location>
</feature>
<evidence type="ECO:0000256" key="1">
    <source>
        <dbReference type="SAM" id="MobiDB-lite"/>
    </source>
</evidence>
<comment type="caution">
    <text evidence="2">The sequence shown here is derived from an EMBL/GenBank/DDBJ whole genome shotgun (WGS) entry which is preliminary data.</text>
</comment>
<reference evidence="2 3" key="1">
    <citation type="submission" date="2019-02" db="EMBL/GenBank/DDBJ databases">
        <title>Genome sequencing of the rare red list fungi Phellinidium pouzarii.</title>
        <authorList>
            <person name="Buettner E."/>
            <person name="Kellner H."/>
        </authorList>
    </citation>
    <scope>NUCLEOTIDE SEQUENCE [LARGE SCALE GENOMIC DNA]</scope>
    <source>
        <strain evidence="2 3">DSM 108285</strain>
    </source>
</reference>
<name>A0A4S4KWP8_9AGAM</name>
<accession>A0A4S4KWP8</accession>
<gene>
    <name evidence="2" type="ORF">EW145_g6424</name>
</gene>
<dbReference type="AlphaFoldDB" id="A0A4S4KWP8"/>
<dbReference type="EMBL" id="SGPK01000482">
    <property type="protein sequence ID" value="THH03229.1"/>
    <property type="molecule type" value="Genomic_DNA"/>
</dbReference>
<dbReference type="Pfam" id="PF04801">
    <property type="entry name" value="RPC5"/>
    <property type="match status" value="1"/>
</dbReference>
<dbReference type="OrthoDB" id="340681at2759"/>
<organism evidence="2 3">
    <name type="scientific">Phellinidium pouzarii</name>
    <dbReference type="NCBI Taxonomy" id="167371"/>
    <lineage>
        <taxon>Eukaryota</taxon>
        <taxon>Fungi</taxon>
        <taxon>Dikarya</taxon>
        <taxon>Basidiomycota</taxon>
        <taxon>Agaricomycotina</taxon>
        <taxon>Agaricomycetes</taxon>
        <taxon>Hymenochaetales</taxon>
        <taxon>Hymenochaetaceae</taxon>
        <taxon>Phellinidium</taxon>
    </lineage>
</organism>
<evidence type="ECO:0000313" key="3">
    <source>
        <dbReference type="Proteomes" id="UP000308199"/>
    </source>
</evidence>
<dbReference type="GO" id="GO:0005666">
    <property type="term" value="C:RNA polymerase III complex"/>
    <property type="evidence" value="ECO:0007669"/>
    <property type="project" value="TreeGrafter"/>
</dbReference>
<dbReference type="PANTHER" id="PTHR12069">
    <property type="entry name" value="DNA-DIRECTED RNA POLYMERASES III 80 KDA POLYPEPTIDE RNA POLYMERASE III SUBUNIT 5"/>
    <property type="match status" value="1"/>
</dbReference>
<dbReference type="InterPro" id="IPR006886">
    <property type="entry name" value="RNA_pol_III_Rpc5"/>
</dbReference>
<dbReference type="PANTHER" id="PTHR12069:SF0">
    <property type="entry name" value="DNA-DIRECTED RNA POLYMERASE III SUBUNIT RPC5"/>
    <property type="match status" value="1"/>
</dbReference>
<evidence type="ECO:0008006" key="4">
    <source>
        <dbReference type="Google" id="ProtNLM"/>
    </source>
</evidence>
<feature type="compositionally biased region" description="Basic and acidic residues" evidence="1">
    <location>
        <begin position="107"/>
        <end position="129"/>
    </location>
</feature>
<feature type="compositionally biased region" description="Basic and acidic residues" evidence="1">
    <location>
        <begin position="215"/>
        <end position="238"/>
    </location>
</feature>
<evidence type="ECO:0000313" key="2">
    <source>
        <dbReference type="EMBL" id="THH03229.1"/>
    </source>
</evidence>
<dbReference type="GO" id="GO:0042797">
    <property type="term" value="P:tRNA transcription by RNA polymerase III"/>
    <property type="evidence" value="ECO:0007669"/>
    <property type="project" value="TreeGrafter"/>
</dbReference>
<feature type="region of interest" description="Disordered" evidence="1">
    <location>
        <begin position="181"/>
        <end position="246"/>
    </location>
</feature>
<dbReference type="Proteomes" id="UP000308199">
    <property type="component" value="Unassembled WGS sequence"/>
</dbReference>
<keyword evidence="3" id="KW-1185">Reference proteome</keyword>